<keyword evidence="7" id="KW-1185">Reference proteome</keyword>
<feature type="domain" description="CzcB-like barrel-sandwich hybrid" evidence="4">
    <location>
        <begin position="17"/>
        <end position="156"/>
    </location>
</feature>
<dbReference type="Pfam" id="PF25954">
    <property type="entry name" value="Beta-barrel_RND_2"/>
    <property type="match status" value="1"/>
</dbReference>
<dbReference type="NCBIfam" id="TIGR01730">
    <property type="entry name" value="RND_mfp"/>
    <property type="match status" value="1"/>
</dbReference>
<dbReference type="Pfam" id="PF25973">
    <property type="entry name" value="BSH_CzcB"/>
    <property type="match status" value="1"/>
</dbReference>
<evidence type="ECO:0000259" key="4">
    <source>
        <dbReference type="Pfam" id="PF25973"/>
    </source>
</evidence>
<evidence type="ECO:0000256" key="2">
    <source>
        <dbReference type="ARBA" id="ARBA00022448"/>
    </source>
</evidence>
<evidence type="ECO:0000256" key="1">
    <source>
        <dbReference type="ARBA" id="ARBA00009477"/>
    </source>
</evidence>
<proteinExistence type="inferred from homology"/>
<dbReference type="Gene3D" id="2.40.50.100">
    <property type="match status" value="1"/>
</dbReference>
<name>A0A0S2THX3_9GAMM</name>
<dbReference type="GO" id="GO:0015679">
    <property type="term" value="P:plasma membrane copper ion transport"/>
    <property type="evidence" value="ECO:0007669"/>
    <property type="project" value="TreeGrafter"/>
</dbReference>
<dbReference type="GO" id="GO:0016020">
    <property type="term" value="C:membrane"/>
    <property type="evidence" value="ECO:0007669"/>
    <property type="project" value="InterPro"/>
</dbReference>
<evidence type="ECO:0000313" key="7">
    <source>
        <dbReference type="Proteomes" id="UP000055136"/>
    </source>
</evidence>
<reference evidence="6" key="1">
    <citation type="submission" date="2015-10" db="EMBL/GenBank/DDBJ databases">
        <title>Description of Candidatus Tenderia electrophaga gen. nov, sp. nov., an Uncultivated Electroautotroph from a Biocathode Enrichment.</title>
        <authorList>
            <person name="Eddie B.J."/>
            <person name="Malanoski A.P."/>
            <person name="Wang Z."/>
            <person name="Hall R.J."/>
            <person name="Oh S.D."/>
            <person name="Heiner C."/>
            <person name="Lin B."/>
            <person name="Strycharz-Glaven S.M."/>
        </authorList>
    </citation>
    <scope>NUCLEOTIDE SEQUENCE [LARGE SCALE GENOMIC DNA]</scope>
    <source>
        <strain evidence="6">NRL1</strain>
    </source>
</reference>
<dbReference type="Pfam" id="PF25975">
    <property type="entry name" value="CzcB_C"/>
    <property type="match status" value="1"/>
</dbReference>
<feature type="domain" description="CzcB-like C-terminal circularly permuted SH3-like" evidence="5">
    <location>
        <begin position="241"/>
        <end position="301"/>
    </location>
</feature>
<dbReference type="InterPro" id="IPR051909">
    <property type="entry name" value="MFP_Cation_Efflux"/>
</dbReference>
<dbReference type="AlphaFoldDB" id="A0A0S2THX3"/>
<organism evidence="6 7">
    <name type="scientific">Candidatus Tenderia electrophaga</name>
    <dbReference type="NCBI Taxonomy" id="1748243"/>
    <lineage>
        <taxon>Bacteria</taxon>
        <taxon>Pseudomonadati</taxon>
        <taxon>Pseudomonadota</taxon>
        <taxon>Gammaproteobacteria</taxon>
        <taxon>Candidatus Tenderiales</taxon>
        <taxon>Candidatus Tenderiaceae</taxon>
        <taxon>Candidatus Tenderia</taxon>
    </lineage>
</organism>
<dbReference type="SUPFAM" id="SSF111369">
    <property type="entry name" value="HlyD-like secretion proteins"/>
    <property type="match status" value="1"/>
</dbReference>
<dbReference type="PANTHER" id="PTHR30097:SF15">
    <property type="entry name" value="CATION EFFLUX SYSTEM PROTEIN CUSB"/>
    <property type="match status" value="1"/>
</dbReference>
<evidence type="ECO:0000259" key="3">
    <source>
        <dbReference type="Pfam" id="PF25954"/>
    </source>
</evidence>
<dbReference type="GO" id="GO:0060003">
    <property type="term" value="P:copper ion export"/>
    <property type="evidence" value="ECO:0007669"/>
    <property type="project" value="TreeGrafter"/>
</dbReference>
<dbReference type="PANTHER" id="PTHR30097">
    <property type="entry name" value="CATION EFFLUX SYSTEM PROTEIN CUSB"/>
    <property type="match status" value="1"/>
</dbReference>
<dbReference type="InterPro" id="IPR006143">
    <property type="entry name" value="RND_pump_MFP"/>
</dbReference>
<dbReference type="Gene3D" id="2.40.30.170">
    <property type="match status" value="1"/>
</dbReference>
<dbReference type="STRING" id="1748243.Tel_06395"/>
<dbReference type="GO" id="GO:0046914">
    <property type="term" value="F:transition metal ion binding"/>
    <property type="evidence" value="ECO:0007669"/>
    <property type="project" value="TreeGrafter"/>
</dbReference>
<dbReference type="Proteomes" id="UP000055136">
    <property type="component" value="Chromosome"/>
</dbReference>
<gene>
    <name evidence="6" type="ORF">Tel_06395</name>
</gene>
<evidence type="ECO:0000313" key="6">
    <source>
        <dbReference type="EMBL" id="ALP54757.1"/>
    </source>
</evidence>
<dbReference type="GO" id="GO:0030288">
    <property type="term" value="C:outer membrane-bounded periplasmic space"/>
    <property type="evidence" value="ECO:0007669"/>
    <property type="project" value="TreeGrafter"/>
</dbReference>
<dbReference type="InterPro" id="IPR058792">
    <property type="entry name" value="Beta-barrel_RND_2"/>
</dbReference>
<accession>A0A0S2THX3</accession>
<keyword evidence="2" id="KW-0813">Transport</keyword>
<comment type="similarity">
    <text evidence="1">Belongs to the membrane fusion protein (MFP) (TC 8.A.1) family.</text>
</comment>
<dbReference type="Gene3D" id="2.40.420.20">
    <property type="match status" value="1"/>
</dbReference>
<protein>
    <submittedName>
        <fullName evidence="6">RND transporter</fullName>
    </submittedName>
</protein>
<dbReference type="KEGG" id="tee:Tel_06395"/>
<dbReference type="EMBL" id="CP013099">
    <property type="protein sequence ID" value="ALP54757.1"/>
    <property type="molecule type" value="Genomic_DNA"/>
</dbReference>
<dbReference type="GO" id="GO:0022857">
    <property type="term" value="F:transmembrane transporter activity"/>
    <property type="evidence" value="ECO:0007669"/>
    <property type="project" value="InterPro"/>
</dbReference>
<feature type="domain" description="CusB-like beta-barrel" evidence="3">
    <location>
        <begin position="160"/>
        <end position="232"/>
    </location>
</feature>
<dbReference type="InterPro" id="IPR058649">
    <property type="entry name" value="CzcB_C"/>
</dbReference>
<evidence type="ECO:0000259" key="5">
    <source>
        <dbReference type="Pfam" id="PF25975"/>
    </source>
</evidence>
<dbReference type="InterPro" id="IPR058647">
    <property type="entry name" value="BSH_CzcB-like"/>
</dbReference>
<sequence>MPQLITAPGEAVVNRYRTSVVTPRVDAQVVKRHVQLGDHVDAGQALVTLSSVAMATAQGALLEADTELRRVKQLGRDVVSEKRFVTAQVAYQQARAQVGAYGMSDRQIDALIRQGDAARADGRFQLLAPQAGTVINDPFVIGQIVAPGYELLRITDESRIWVEARLPVNEAEWIMKDVAAIVTVGDTQLNGKVVQLHHQLDDTTRTRAVHIEVANPDHRLHPGQFVNVVIEGKAQQAQQGIVVPKAAVMRSKDGDWQVFVETAPGRFEAKEVALLRTAGERVMIDGIAPGTTVVARGAFFVQSEIAKGGFEIHNH</sequence>